<reference evidence="2" key="1">
    <citation type="journal article" date="2019" name="bioRxiv">
        <title>The Genome of the Zebra Mussel, Dreissena polymorpha: A Resource for Invasive Species Research.</title>
        <authorList>
            <person name="McCartney M.A."/>
            <person name="Auch B."/>
            <person name="Kono T."/>
            <person name="Mallez S."/>
            <person name="Zhang Y."/>
            <person name="Obille A."/>
            <person name="Becker A."/>
            <person name="Abrahante J.E."/>
            <person name="Garbe J."/>
            <person name="Badalamenti J.P."/>
            <person name="Herman A."/>
            <person name="Mangelson H."/>
            <person name="Liachko I."/>
            <person name="Sullivan S."/>
            <person name="Sone E.D."/>
            <person name="Koren S."/>
            <person name="Silverstein K.A.T."/>
            <person name="Beckman K.B."/>
            <person name="Gohl D.M."/>
        </authorList>
    </citation>
    <scope>NUCLEOTIDE SEQUENCE</scope>
    <source>
        <strain evidence="2">Duluth1</strain>
        <tissue evidence="2">Whole animal</tissue>
    </source>
</reference>
<comment type="caution">
    <text evidence="2">The sequence shown here is derived from an EMBL/GenBank/DDBJ whole genome shotgun (WGS) entry which is preliminary data.</text>
</comment>
<evidence type="ECO:0000313" key="2">
    <source>
        <dbReference type="EMBL" id="KAH3897329.1"/>
    </source>
</evidence>
<name>A0A9D4S979_DREPO</name>
<dbReference type="AlphaFoldDB" id="A0A9D4S979"/>
<keyword evidence="3" id="KW-1185">Reference proteome</keyword>
<accession>A0A9D4S979</accession>
<feature type="region of interest" description="Disordered" evidence="1">
    <location>
        <begin position="42"/>
        <end position="65"/>
    </location>
</feature>
<sequence>MSPSYWHMPAFKPKTFCEIETFCMRQHSLCLERNVPLIEESAGDVMDPDVANSSTGSSTGSSQYEESTICTVSLQMLQSDVY</sequence>
<feature type="compositionally biased region" description="Low complexity" evidence="1">
    <location>
        <begin position="53"/>
        <end position="62"/>
    </location>
</feature>
<dbReference type="Proteomes" id="UP000828390">
    <property type="component" value="Unassembled WGS sequence"/>
</dbReference>
<reference evidence="2" key="2">
    <citation type="submission" date="2020-11" db="EMBL/GenBank/DDBJ databases">
        <authorList>
            <person name="McCartney M.A."/>
            <person name="Auch B."/>
            <person name="Kono T."/>
            <person name="Mallez S."/>
            <person name="Becker A."/>
            <person name="Gohl D.M."/>
            <person name="Silverstein K.A.T."/>
            <person name="Koren S."/>
            <person name="Bechman K.B."/>
            <person name="Herman A."/>
            <person name="Abrahante J.E."/>
            <person name="Garbe J."/>
        </authorList>
    </citation>
    <scope>NUCLEOTIDE SEQUENCE</scope>
    <source>
        <strain evidence="2">Duluth1</strain>
        <tissue evidence="2">Whole animal</tissue>
    </source>
</reference>
<organism evidence="2 3">
    <name type="scientific">Dreissena polymorpha</name>
    <name type="common">Zebra mussel</name>
    <name type="synonym">Mytilus polymorpha</name>
    <dbReference type="NCBI Taxonomy" id="45954"/>
    <lineage>
        <taxon>Eukaryota</taxon>
        <taxon>Metazoa</taxon>
        <taxon>Spiralia</taxon>
        <taxon>Lophotrochozoa</taxon>
        <taxon>Mollusca</taxon>
        <taxon>Bivalvia</taxon>
        <taxon>Autobranchia</taxon>
        <taxon>Heteroconchia</taxon>
        <taxon>Euheterodonta</taxon>
        <taxon>Imparidentia</taxon>
        <taxon>Neoheterodontei</taxon>
        <taxon>Myida</taxon>
        <taxon>Dreissenoidea</taxon>
        <taxon>Dreissenidae</taxon>
        <taxon>Dreissena</taxon>
    </lineage>
</organism>
<gene>
    <name evidence="2" type="ORF">DPMN_021517</name>
</gene>
<proteinExistence type="predicted"/>
<evidence type="ECO:0000256" key="1">
    <source>
        <dbReference type="SAM" id="MobiDB-lite"/>
    </source>
</evidence>
<evidence type="ECO:0000313" key="3">
    <source>
        <dbReference type="Proteomes" id="UP000828390"/>
    </source>
</evidence>
<dbReference type="EMBL" id="JAIWYP010000001">
    <property type="protein sequence ID" value="KAH3897329.1"/>
    <property type="molecule type" value="Genomic_DNA"/>
</dbReference>
<protein>
    <submittedName>
        <fullName evidence="2">Uncharacterized protein</fullName>
    </submittedName>
</protein>